<protein>
    <recommendedName>
        <fullName evidence="4">Transcription factor domain-containing protein</fullName>
    </recommendedName>
</protein>
<accession>A0A438NAX9</accession>
<reference evidence="2 3" key="1">
    <citation type="submission" date="2017-03" db="EMBL/GenBank/DDBJ databases">
        <title>Genomes of endolithic fungi from Antarctica.</title>
        <authorList>
            <person name="Coleine C."/>
            <person name="Masonjones S."/>
            <person name="Stajich J.E."/>
        </authorList>
    </citation>
    <scope>NUCLEOTIDE SEQUENCE [LARGE SCALE GENOMIC DNA]</scope>
    <source>
        <strain evidence="2 3">CCFEE 6314</strain>
    </source>
</reference>
<dbReference type="EMBL" id="NAJM01000010">
    <property type="protein sequence ID" value="RVX72931.1"/>
    <property type="molecule type" value="Genomic_DNA"/>
</dbReference>
<proteinExistence type="predicted"/>
<dbReference type="Pfam" id="PF11951">
    <property type="entry name" value="Fungal_trans_2"/>
    <property type="match status" value="1"/>
</dbReference>
<dbReference type="VEuPathDB" id="FungiDB:PV10_04001"/>
<evidence type="ECO:0000313" key="3">
    <source>
        <dbReference type="Proteomes" id="UP000288859"/>
    </source>
</evidence>
<evidence type="ECO:0008006" key="4">
    <source>
        <dbReference type="Google" id="ProtNLM"/>
    </source>
</evidence>
<evidence type="ECO:0000313" key="2">
    <source>
        <dbReference type="EMBL" id="RVX72931.1"/>
    </source>
</evidence>
<dbReference type="InterPro" id="IPR053178">
    <property type="entry name" value="Osmoadaptation_assoc"/>
</dbReference>
<dbReference type="InterPro" id="IPR021858">
    <property type="entry name" value="Fun_TF"/>
</dbReference>
<comment type="caution">
    <text evidence="2">The sequence shown here is derived from an EMBL/GenBank/DDBJ whole genome shotgun (WGS) entry which is preliminary data.</text>
</comment>
<feature type="region of interest" description="Disordered" evidence="1">
    <location>
        <begin position="54"/>
        <end position="76"/>
    </location>
</feature>
<gene>
    <name evidence="2" type="ORF">B0A52_03284</name>
</gene>
<dbReference type="PANTHER" id="PTHR38111:SF6">
    <property type="entry name" value="FINGER DOMAIN PROTEIN, PUTATIVE (AFU_ORTHOLOGUE AFUA_8G01940)-RELATED"/>
    <property type="match status" value="1"/>
</dbReference>
<name>A0A438NAX9_EXOME</name>
<feature type="compositionally biased region" description="Low complexity" evidence="1">
    <location>
        <begin position="58"/>
        <end position="72"/>
    </location>
</feature>
<evidence type="ECO:0000256" key="1">
    <source>
        <dbReference type="SAM" id="MobiDB-lite"/>
    </source>
</evidence>
<dbReference type="OrthoDB" id="5126878at2759"/>
<dbReference type="Proteomes" id="UP000288859">
    <property type="component" value="Unassembled WGS sequence"/>
</dbReference>
<organism evidence="2 3">
    <name type="scientific">Exophiala mesophila</name>
    <name type="common">Black yeast-like fungus</name>
    <dbReference type="NCBI Taxonomy" id="212818"/>
    <lineage>
        <taxon>Eukaryota</taxon>
        <taxon>Fungi</taxon>
        <taxon>Dikarya</taxon>
        <taxon>Ascomycota</taxon>
        <taxon>Pezizomycotina</taxon>
        <taxon>Eurotiomycetes</taxon>
        <taxon>Chaetothyriomycetidae</taxon>
        <taxon>Chaetothyriales</taxon>
        <taxon>Herpotrichiellaceae</taxon>
        <taxon>Exophiala</taxon>
    </lineage>
</organism>
<dbReference type="PANTHER" id="PTHR38111">
    <property type="entry name" value="ZN(2)-C6 FUNGAL-TYPE DOMAIN-CONTAINING PROTEIN-RELATED"/>
    <property type="match status" value="1"/>
</dbReference>
<dbReference type="AlphaFoldDB" id="A0A438NAX9"/>
<sequence>MDFWMSQLTISHLGKNCAKGNRPCPGYDADLRIHDEGSKLRKRFGQHNESLFKTEVDTSSPATSTSSNSQSTDPLTDEMEVVAQVPPSDWQTSTDFNSSNEAFGMFQYEFSPDAQIPLRPAATATAMTTTSNSLLAGGSINFDKSLALTVDHGVVSPYLLQEQLLHTFCSGITSQGTAVLPPAMQNHSRWLSQLPEHFGSQLLDSAVRAVSMIHIAQTNNSEVFAHESRQFYGNALRLLNKSLTDQSKGMATETLSATVLLSFYEMFASDSNLGWISHAGGAGMLMRLRGPQRHRHGLDRDVYLAYRHTIMIDAFQRDEECFLAQPEWLQMAREVHEDLRADGVSPERLDLFDLAEEFYREYVTIPATFRDARRLPVAAAKMGPKKFMVHVTKVLDRTRQHRYTIKSIHVRFRDALRRSGLEPSSHMTNDHVFPQQYTYQNVFIASTNVGYWTILILLNIVLKEADNEFHPEKTGLYIMENRDIAQEVCRATSFMLTSSFLGPFFITFALRLCLMIFDPGAERTWVVNRLLEIGATRMKMASDIPGFDTSMSVQHLAETGAAETFEKASQYRARTSQAQTVE</sequence>